<proteinExistence type="predicted"/>
<keyword evidence="1" id="KW-0966">Cell projection</keyword>
<dbReference type="InterPro" id="IPR028172">
    <property type="entry name" value="FT20"/>
</dbReference>
<protein>
    <submittedName>
        <fullName evidence="1">Intraflagellar transport protein 20-like protein</fullName>
    </submittedName>
</protein>
<gene>
    <name evidence="1" type="ORF">Anapl_05833</name>
</gene>
<keyword evidence="1" id="KW-0969">Cilium</keyword>
<keyword evidence="2" id="KW-1185">Reference proteome</keyword>
<reference evidence="2" key="1">
    <citation type="journal article" date="2013" name="Nat. Genet.">
        <title>The duck genome and transcriptome provide insight into an avian influenza virus reservoir species.</title>
        <authorList>
            <person name="Huang Y."/>
            <person name="Li Y."/>
            <person name="Burt D.W."/>
            <person name="Chen H."/>
            <person name="Zhang Y."/>
            <person name="Qian W."/>
            <person name="Kim H."/>
            <person name="Gan S."/>
            <person name="Zhao Y."/>
            <person name="Li J."/>
            <person name="Yi K."/>
            <person name="Feng H."/>
            <person name="Zhu P."/>
            <person name="Li B."/>
            <person name="Liu Q."/>
            <person name="Fairley S."/>
            <person name="Magor K.E."/>
            <person name="Du Z."/>
            <person name="Hu X."/>
            <person name="Goodman L."/>
            <person name="Tafer H."/>
            <person name="Vignal A."/>
            <person name="Lee T."/>
            <person name="Kim K.W."/>
            <person name="Sheng Z."/>
            <person name="An Y."/>
            <person name="Searle S."/>
            <person name="Herrero J."/>
            <person name="Groenen M.A."/>
            <person name="Crooijmans R.P."/>
            <person name="Faraut T."/>
            <person name="Cai Q."/>
            <person name="Webster R.G."/>
            <person name="Aldridge J.R."/>
            <person name="Warren W.C."/>
            <person name="Bartschat S."/>
            <person name="Kehr S."/>
            <person name="Marz M."/>
            <person name="Stadler P.F."/>
            <person name="Smith J."/>
            <person name="Kraus R.H."/>
            <person name="Zhao Y."/>
            <person name="Ren L."/>
            <person name="Fei J."/>
            <person name="Morisson M."/>
            <person name="Kaiser P."/>
            <person name="Griffin D.K."/>
            <person name="Rao M."/>
            <person name="Pitel F."/>
            <person name="Wang J."/>
            <person name="Li N."/>
        </authorList>
    </citation>
    <scope>NUCLEOTIDE SEQUENCE [LARGE SCALE GENOMIC DNA]</scope>
</reference>
<dbReference type="AlphaFoldDB" id="R0LIQ6"/>
<sequence length="31" mass="3942">MQLERYRIEYETLCKIEADQNEFIDQFIFQK</sequence>
<evidence type="ECO:0000313" key="2">
    <source>
        <dbReference type="Proteomes" id="UP000296049"/>
    </source>
</evidence>
<organism evidence="1 2">
    <name type="scientific">Anas platyrhynchos</name>
    <name type="common">Mallard</name>
    <name type="synonym">Anas boschas</name>
    <dbReference type="NCBI Taxonomy" id="8839"/>
    <lineage>
        <taxon>Eukaryota</taxon>
        <taxon>Metazoa</taxon>
        <taxon>Chordata</taxon>
        <taxon>Craniata</taxon>
        <taxon>Vertebrata</taxon>
        <taxon>Euteleostomi</taxon>
        <taxon>Archelosauria</taxon>
        <taxon>Archosauria</taxon>
        <taxon>Dinosauria</taxon>
        <taxon>Saurischia</taxon>
        <taxon>Theropoda</taxon>
        <taxon>Coelurosauria</taxon>
        <taxon>Aves</taxon>
        <taxon>Neognathae</taxon>
        <taxon>Galloanserae</taxon>
        <taxon>Anseriformes</taxon>
        <taxon>Anatidae</taxon>
        <taxon>Anatinae</taxon>
        <taxon>Anas</taxon>
    </lineage>
</organism>
<name>R0LIQ6_ANAPL</name>
<evidence type="ECO:0000313" key="1">
    <source>
        <dbReference type="EMBL" id="EOB00238.1"/>
    </source>
</evidence>
<dbReference type="EMBL" id="KB743217">
    <property type="protein sequence ID" value="EOB00238.1"/>
    <property type="molecule type" value="Genomic_DNA"/>
</dbReference>
<dbReference type="Proteomes" id="UP000296049">
    <property type="component" value="Unassembled WGS sequence"/>
</dbReference>
<dbReference type="Pfam" id="PF14931">
    <property type="entry name" value="IFT20"/>
    <property type="match status" value="1"/>
</dbReference>
<keyword evidence="1" id="KW-0282">Flagellum</keyword>
<accession>R0LIQ6</accession>